<dbReference type="InterPro" id="IPR013738">
    <property type="entry name" value="Beta_galactosidase_Trimer"/>
</dbReference>
<dbReference type="Gene3D" id="3.40.50.880">
    <property type="match status" value="1"/>
</dbReference>
<dbReference type="Proteomes" id="UP000077339">
    <property type="component" value="Unassembled WGS sequence"/>
</dbReference>
<name>A0A176K123_9BACT</name>
<keyword evidence="2 3" id="KW-0326">Glycosidase</keyword>
<dbReference type="Pfam" id="PF00150">
    <property type="entry name" value="Cellulase"/>
    <property type="match status" value="1"/>
</dbReference>
<dbReference type="InterPro" id="IPR001547">
    <property type="entry name" value="Glyco_hydro_5"/>
</dbReference>
<evidence type="ECO:0000259" key="4">
    <source>
        <dbReference type="Pfam" id="PF00150"/>
    </source>
</evidence>
<dbReference type="PATRIC" id="fig|1453497.3.peg.1971"/>
<comment type="similarity">
    <text evidence="3">Belongs to the glycosyl hydrolase 5 (cellulase A) family.</text>
</comment>
<dbReference type="Gene3D" id="3.20.20.80">
    <property type="entry name" value="Glycosidases"/>
    <property type="match status" value="1"/>
</dbReference>
<evidence type="ECO:0000313" key="6">
    <source>
        <dbReference type="EMBL" id="OAA30736.1"/>
    </source>
</evidence>
<evidence type="ECO:0008006" key="8">
    <source>
        <dbReference type="Google" id="ProtNLM"/>
    </source>
</evidence>
<accession>A0A176K123</accession>
<sequence length="588" mass="67983">MWEDEYWNPETVEEEVKAMKEFGMNLCRFFILSPSFLPSPGKISEVHIKRLNAFLEICEKHKLKTIPTFIVGHMSGENWDFEFREGRDLYSDPYMIEQQEFLIREITKKVKDFDSIWGYLLTNEMPLYGGEGSPGKVINWAKKLVKAVKAIDPDRPVGIGDGNWNVFGGNNGFDIPGLSKIVDFFGPHMYVPETDYYRHSVITEFMVRFLRPFGLPVLFEEFGASSSHASDENIALYYREIFLNTFLSGGTGNLGWCLNDFSYSEMPPYRHHPFELRFGVFDKEGKPKPAAYEFRSFRNQVVDFNGFSSIDPQAAILVPSYYNRQYPFSVDKTRVMARQMLQAMVMAAKAGFEVDFLFEDNLDNLKKYKLIIAPCARKLLATTTETLHNFVKNGGNLYMSYFAGADLFQPGMWIHNFEDLTGCKHDSKYGLFDALTGDIELDFQGHIWKIRAQYGEYPHENAYLPLKECNGKLIKLSEKLFFTETKLNRGKVSFLNFPLEHLLLKTPMVNHTDLSYIFYRKAARDAGITLFYTDNPLIRLRLLSKGDEKLAVLQNVSWDKQKAEYILAPFETRISLELSPKEYKVMRI</sequence>
<reference evidence="6 7" key="1">
    <citation type="submission" date="2014-02" db="EMBL/GenBank/DDBJ databases">
        <title>Kosmotoga genome sequencing.</title>
        <authorList>
            <person name="Pollo S.M."/>
            <person name="Charchuk R."/>
            <person name="Nesbo C.L."/>
        </authorList>
    </citation>
    <scope>NUCLEOTIDE SEQUENCE [LARGE SCALE GENOMIC DNA]</scope>
    <source>
        <strain evidence="6 7">S304</strain>
    </source>
</reference>
<dbReference type="SUPFAM" id="SSF52317">
    <property type="entry name" value="Class I glutamine amidotransferase-like"/>
    <property type="match status" value="1"/>
</dbReference>
<dbReference type="SUPFAM" id="SSF51445">
    <property type="entry name" value="(Trans)glycosidases"/>
    <property type="match status" value="1"/>
</dbReference>
<dbReference type="AlphaFoldDB" id="A0A176K123"/>
<protein>
    <recommendedName>
        <fullName evidence="8">Beta-galactosidase trimerisation domain-containing protein</fullName>
    </recommendedName>
</protein>
<organism evidence="6 7">
    <name type="scientific">Kosmotoga arenicorallina S304</name>
    <dbReference type="NCBI Taxonomy" id="1453497"/>
    <lineage>
        <taxon>Bacteria</taxon>
        <taxon>Thermotogati</taxon>
        <taxon>Thermotogota</taxon>
        <taxon>Thermotogae</taxon>
        <taxon>Kosmotogales</taxon>
        <taxon>Kosmotogaceae</taxon>
        <taxon>Kosmotoga</taxon>
    </lineage>
</organism>
<feature type="domain" description="Beta-galactosidase trimerisation" evidence="5">
    <location>
        <begin position="348"/>
        <end position="405"/>
    </location>
</feature>
<proteinExistence type="inferred from homology"/>
<evidence type="ECO:0000256" key="2">
    <source>
        <dbReference type="ARBA" id="ARBA00023295"/>
    </source>
</evidence>
<dbReference type="STRING" id="1453497.AT15_09955"/>
<evidence type="ECO:0000313" key="7">
    <source>
        <dbReference type="Proteomes" id="UP000077339"/>
    </source>
</evidence>
<dbReference type="InterPro" id="IPR029062">
    <property type="entry name" value="Class_I_gatase-like"/>
</dbReference>
<evidence type="ECO:0000256" key="1">
    <source>
        <dbReference type="ARBA" id="ARBA00022801"/>
    </source>
</evidence>
<dbReference type="InterPro" id="IPR017853">
    <property type="entry name" value="GH"/>
</dbReference>
<gene>
    <name evidence="6" type="ORF">AT15_09955</name>
</gene>
<dbReference type="GO" id="GO:0000272">
    <property type="term" value="P:polysaccharide catabolic process"/>
    <property type="evidence" value="ECO:0007669"/>
    <property type="project" value="InterPro"/>
</dbReference>
<evidence type="ECO:0000256" key="3">
    <source>
        <dbReference type="RuleBase" id="RU361153"/>
    </source>
</evidence>
<dbReference type="Pfam" id="PF08532">
    <property type="entry name" value="Glyco_hydro_42M"/>
    <property type="match status" value="1"/>
</dbReference>
<dbReference type="OrthoDB" id="9801493at2"/>
<evidence type="ECO:0000259" key="5">
    <source>
        <dbReference type="Pfam" id="PF08532"/>
    </source>
</evidence>
<dbReference type="RefSeq" id="WP_068347374.1">
    <property type="nucleotide sequence ID" value="NZ_JFHK01000007.1"/>
</dbReference>
<keyword evidence="7" id="KW-1185">Reference proteome</keyword>
<keyword evidence="1 3" id="KW-0378">Hydrolase</keyword>
<dbReference type="EMBL" id="JFHK01000007">
    <property type="protein sequence ID" value="OAA30736.1"/>
    <property type="molecule type" value="Genomic_DNA"/>
</dbReference>
<comment type="caution">
    <text evidence="6">The sequence shown here is derived from an EMBL/GenBank/DDBJ whole genome shotgun (WGS) entry which is preliminary data.</text>
</comment>
<dbReference type="CDD" id="cd03143">
    <property type="entry name" value="A4_beta-galactosidase_middle_domain"/>
    <property type="match status" value="1"/>
</dbReference>
<dbReference type="GO" id="GO:0004565">
    <property type="term" value="F:beta-galactosidase activity"/>
    <property type="evidence" value="ECO:0007669"/>
    <property type="project" value="InterPro"/>
</dbReference>
<feature type="domain" description="Glycoside hydrolase family 5" evidence="4">
    <location>
        <begin position="8"/>
        <end position="261"/>
    </location>
</feature>